<dbReference type="EMBL" id="QQNH01000009">
    <property type="protein sequence ID" value="RDE09048.1"/>
    <property type="molecule type" value="Genomic_DNA"/>
</dbReference>
<dbReference type="Proteomes" id="UP000253759">
    <property type="component" value="Unassembled WGS sequence"/>
</dbReference>
<dbReference type="Gene3D" id="1.10.10.10">
    <property type="entry name" value="Winged helix-like DNA-binding domain superfamily/Winged helix DNA-binding domain"/>
    <property type="match status" value="1"/>
</dbReference>
<evidence type="ECO:0000259" key="4">
    <source>
        <dbReference type="PROSITE" id="PS51077"/>
    </source>
</evidence>
<dbReference type="SUPFAM" id="SSF46785">
    <property type="entry name" value="Winged helix' DNA-binding domain"/>
    <property type="match status" value="1"/>
</dbReference>
<dbReference type="InterPro" id="IPR005471">
    <property type="entry name" value="Tscrpt_reg_IclR_N"/>
</dbReference>
<dbReference type="GO" id="GO:0003700">
    <property type="term" value="F:DNA-binding transcription factor activity"/>
    <property type="evidence" value="ECO:0007669"/>
    <property type="project" value="TreeGrafter"/>
</dbReference>
<dbReference type="InterPro" id="IPR011991">
    <property type="entry name" value="ArsR-like_HTH"/>
</dbReference>
<dbReference type="InterPro" id="IPR036388">
    <property type="entry name" value="WH-like_DNA-bd_sf"/>
</dbReference>
<dbReference type="InterPro" id="IPR036390">
    <property type="entry name" value="WH_DNA-bd_sf"/>
</dbReference>
<feature type="domain" description="IclR-ED" evidence="5">
    <location>
        <begin position="73"/>
        <end position="259"/>
    </location>
</feature>
<evidence type="ECO:0000259" key="5">
    <source>
        <dbReference type="PROSITE" id="PS51078"/>
    </source>
</evidence>
<proteinExistence type="predicted"/>
<dbReference type="SMART" id="SM00346">
    <property type="entry name" value="HTH_ICLR"/>
    <property type="match status" value="1"/>
</dbReference>
<dbReference type="GO" id="GO:0045892">
    <property type="term" value="P:negative regulation of DNA-templated transcription"/>
    <property type="evidence" value="ECO:0007669"/>
    <property type="project" value="TreeGrafter"/>
</dbReference>
<dbReference type="PROSITE" id="PS51077">
    <property type="entry name" value="HTH_ICLR"/>
    <property type="match status" value="1"/>
</dbReference>
<keyword evidence="2" id="KW-0238">DNA-binding</keyword>
<comment type="caution">
    <text evidence="6">The sequence shown here is derived from an EMBL/GenBank/DDBJ whole genome shotgun (WGS) entry which is preliminary data.</text>
</comment>
<evidence type="ECO:0000256" key="3">
    <source>
        <dbReference type="ARBA" id="ARBA00023163"/>
    </source>
</evidence>
<protein>
    <submittedName>
        <fullName evidence="6">IclR family transcriptional regulator</fullName>
    </submittedName>
</protein>
<dbReference type="Gene3D" id="3.30.450.40">
    <property type="match status" value="1"/>
</dbReference>
<gene>
    <name evidence="6" type="ORF">DVH29_08825</name>
</gene>
<feature type="domain" description="HTH iclR-type" evidence="4">
    <location>
        <begin position="11"/>
        <end position="72"/>
    </location>
</feature>
<dbReference type="OrthoDB" id="2633250at2"/>
<evidence type="ECO:0000313" key="6">
    <source>
        <dbReference type="EMBL" id="RDE09048.1"/>
    </source>
</evidence>
<dbReference type="Pfam" id="PF09339">
    <property type="entry name" value="HTH_IclR"/>
    <property type="match status" value="1"/>
</dbReference>
<organism evidence="6 7">
    <name type="scientific">Pelagibacterium lacus</name>
    <dbReference type="NCBI Taxonomy" id="2282655"/>
    <lineage>
        <taxon>Bacteria</taxon>
        <taxon>Pseudomonadati</taxon>
        <taxon>Pseudomonadota</taxon>
        <taxon>Alphaproteobacteria</taxon>
        <taxon>Hyphomicrobiales</taxon>
        <taxon>Devosiaceae</taxon>
        <taxon>Pelagibacterium</taxon>
    </lineage>
</organism>
<keyword evidence="1" id="KW-0805">Transcription regulation</keyword>
<dbReference type="InterPro" id="IPR050707">
    <property type="entry name" value="HTH_MetabolicPath_Reg"/>
</dbReference>
<dbReference type="AlphaFoldDB" id="A0A369W3D5"/>
<sequence length="267" mass="28730">MANETVAMNPASYAERLVAVLKVFAEGPDVLSISEISEALNLAPSSTHRILGPLVEQGLIDRAPKRRYRVGSEFFRIAALVETRYGLLTVAKPIVAKAAAETNETALLAIVTPSRSRIVLAHKVDSSYPLRFKFDLLMNISPIWGSLGRAVMAWLEPGELRRVLSEGGPSPLTGDPLPDHETLAAELATVRRLGHARSIGQRAAPDAIGISAPVFDALGVVCGALGVVTPEHRMTPDLERHITKLVRSNAAKLSHMMGHSGRMLDVS</sequence>
<keyword evidence="7" id="KW-1185">Reference proteome</keyword>
<dbReference type="InterPro" id="IPR014757">
    <property type="entry name" value="Tscrpt_reg_IclR_C"/>
</dbReference>
<dbReference type="PROSITE" id="PS51078">
    <property type="entry name" value="ICLR_ED"/>
    <property type="match status" value="1"/>
</dbReference>
<dbReference type="PANTHER" id="PTHR30136">
    <property type="entry name" value="HELIX-TURN-HELIX TRANSCRIPTIONAL REGULATOR, ICLR FAMILY"/>
    <property type="match status" value="1"/>
</dbReference>
<dbReference type="PANTHER" id="PTHR30136:SF24">
    <property type="entry name" value="HTH-TYPE TRANSCRIPTIONAL REPRESSOR ALLR"/>
    <property type="match status" value="1"/>
</dbReference>
<accession>A0A369W3D5</accession>
<dbReference type="GO" id="GO:0003677">
    <property type="term" value="F:DNA binding"/>
    <property type="evidence" value="ECO:0007669"/>
    <property type="project" value="UniProtKB-KW"/>
</dbReference>
<keyword evidence="3" id="KW-0804">Transcription</keyword>
<dbReference type="InterPro" id="IPR029016">
    <property type="entry name" value="GAF-like_dom_sf"/>
</dbReference>
<dbReference type="SUPFAM" id="SSF55781">
    <property type="entry name" value="GAF domain-like"/>
    <property type="match status" value="1"/>
</dbReference>
<evidence type="ECO:0000256" key="1">
    <source>
        <dbReference type="ARBA" id="ARBA00023015"/>
    </source>
</evidence>
<evidence type="ECO:0000256" key="2">
    <source>
        <dbReference type="ARBA" id="ARBA00023125"/>
    </source>
</evidence>
<dbReference type="RefSeq" id="WP_114645814.1">
    <property type="nucleotide sequence ID" value="NZ_QQNH01000009.1"/>
</dbReference>
<evidence type="ECO:0000313" key="7">
    <source>
        <dbReference type="Proteomes" id="UP000253759"/>
    </source>
</evidence>
<reference evidence="7" key="1">
    <citation type="submission" date="2018-07" db="EMBL/GenBank/DDBJ databases">
        <authorList>
            <person name="Liu B.-T."/>
            <person name="Du Z."/>
        </authorList>
    </citation>
    <scope>NUCLEOTIDE SEQUENCE [LARGE SCALE GENOMIC DNA]</scope>
    <source>
        <strain evidence="7">XYN52</strain>
    </source>
</reference>
<dbReference type="Pfam" id="PF01614">
    <property type="entry name" value="IclR_C"/>
    <property type="match status" value="1"/>
</dbReference>
<name>A0A369W3D5_9HYPH</name>
<dbReference type="CDD" id="cd00090">
    <property type="entry name" value="HTH_ARSR"/>
    <property type="match status" value="1"/>
</dbReference>